<keyword evidence="7 8" id="KW-0472">Membrane</keyword>
<feature type="transmembrane region" description="Helical" evidence="8">
    <location>
        <begin position="316"/>
        <end position="334"/>
    </location>
</feature>
<feature type="transmembrane region" description="Helical" evidence="8">
    <location>
        <begin position="410"/>
        <end position="430"/>
    </location>
</feature>
<evidence type="ECO:0000256" key="5">
    <source>
        <dbReference type="ARBA" id="ARBA00022692"/>
    </source>
</evidence>
<dbReference type="PROSITE" id="PS50850">
    <property type="entry name" value="MFS"/>
    <property type="match status" value="1"/>
</dbReference>
<keyword evidence="6 8" id="KW-1133">Transmembrane helix</keyword>
<evidence type="ECO:0000256" key="3">
    <source>
        <dbReference type="ARBA" id="ARBA00022475"/>
    </source>
</evidence>
<dbReference type="CDD" id="cd17358">
    <property type="entry name" value="MFS_GLUT6_8_Class3_like"/>
    <property type="match status" value="1"/>
</dbReference>
<dbReference type="InterPro" id="IPR005828">
    <property type="entry name" value="MFS_sugar_transport-like"/>
</dbReference>
<name>A0A6J2U661_DROLE</name>
<dbReference type="InterPro" id="IPR050549">
    <property type="entry name" value="MFS_Trehalose_Transporter"/>
</dbReference>
<dbReference type="InterPro" id="IPR036259">
    <property type="entry name" value="MFS_trans_sf"/>
</dbReference>
<feature type="transmembrane region" description="Helical" evidence="8">
    <location>
        <begin position="436"/>
        <end position="460"/>
    </location>
</feature>
<gene>
    <name evidence="11" type="primary">LOC115630994</name>
</gene>
<dbReference type="Gene3D" id="1.20.1250.20">
    <property type="entry name" value="MFS general substrate transporter like domains"/>
    <property type="match status" value="1"/>
</dbReference>
<protein>
    <submittedName>
        <fullName evidence="11">Facilitated trehalose transporter Tret1</fullName>
    </submittedName>
</protein>
<dbReference type="Pfam" id="PF00083">
    <property type="entry name" value="Sugar_tr"/>
    <property type="match status" value="1"/>
</dbReference>
<dbReference type="PANTHER" id="PTHR48021:SF33">
    <property type="entry name" value="AT22075P-RELATED"/>
    <property type="match status" value="1"/>
</dbReference>
<evidence type="ECO:0000313" key="10">
    <source>
        <dbReference type="Proteomes" id="UP000504634"/>
    </source>
</evidence>
<keyword evidence="4" id="KW-0762">Sugar transport</keyword>
<reference evidence="11" key="1">
    <citation type="submission" date="2025-08" db="UniProtKB">
        <authorList>
            <consortium name="RefSeq"/>
        </authorList>
    </citation>
    <scope>IDENTIFICATION</scope>
    <source>
        <strain evidence="11">11010-0011.00</strain>
        <tissue evidence="11">Whole body</tissue>
    </source>
</reference>
<feature type="transmembrane region" description="Helical" evidence="8">
    <location>
        <begin position="156"/>
        <end position="174"/>
    </location>
</feature>
<dbReference type="PANTHER" id="PTHR48021">
    <property type="match status" value="1"/>
</dbReference>
<feature type="transmembrane region" description="Helical" evidence="8">
    <location>
        <begin position="376"/>
        <end position="403"/>
    </location>
</feature>
<dbReference type="InterPro" id="IPR005829">
    <property type="entry name" value="Sugar_transporter_CS"/>
</dbReference>
<proteinExistence type="predicted"/>
<evidence type="ECO:0000313" key="11">
    <source>
        <dbReference type="RefSeq" id="XP_030383445.1"/>
    </source>
</evidence>
<dbReference type="GO" id="GO:0005886">
    <property type="term" value="C:plasma membrane"/>
    <property type="evidence" value="ECO:0007669"/>
    <property type="project" value="UniProtKB-SubCell"/>
</dbReference>
<feature type="transmembrane region" description="Helical" evidence="8">
    <location>
        <begin position="180"/>
        <end position="197"/>
    </location>
</feature>
<accession>A0A6J2U661</accession>
<feature type="transmembrane region" description="Helical" evidence="8">
    <location>
        <begin position="97"/>
        <end position="115"/>
    </location>
</feature>
<evidence type="ECO:0000256" key="2">
    <source>
        <dbReference type="ARBA" id="ARBA00022448"/>
    </source>
</evidence>
<dbReference type="SUPFAM" id="SSF103473">
    <property type="entry name" value="MFS general substrate transporter"/>
    <property type="match status" value="1"/>
</dbReference>
<evidence type="ECO:0000256" key="7">
    <source>
        <dbReference type="ARBA" id="ARBA00023136"/>
    </source>
</evidence>
<dbReference type="RefSeq" id="XP_030383445.1">
    <property type="nucleotide sequence ID" value="XM_030527585.1"/>
</dbReference>
<evidence type="ECO:0000256" key="6">
    <source>
        <dbReference type="ARBA" id="ARBA00022989"/>
    </source>
</evidence>
<dbReference type="Proteomes" id="UP000504634">
    <property type="component" value="Unplaced"/>
</dbReference>
<dbReference type="GO" id="GO:0051119">
    <property type="term" value="F:sugar transmembrane transporter activity"/>
    <property type="evidence" value="ECO:0007669"/>
    <property type="project" value="InterPro"/>
</dbReference>
<dbReference type="InterPro" id="IPR044775">
    <property type="entry name" value="MFS_ERD6/Tret1-like"/>
</dbReference>
<keyword evidence="3" id="KW-1003">Cell membrane</keyword>
<dbReference type="GeneID" id="115630994"/>
<dbReference type="AlphaFoldDB" id="A0A6J2U661"/>
<feature type="transmembrane region" description="Helical" evidence="8">
    <location>
        <begin position="341"/>
        <end position="364"/>
    </location>
</feature>
<dbReference type="PROSITE" id="PS00216">
    <property type="entry name" value="SUGAR_TRANSPORT_1"/>
    <property type="match status" value="1"/>
</dbReference>
<keyword evidence="10" id="KW-1185">Reference proteome</keyword>
<feature type="transmembrane region" description="Helical" evidence="8">
    <location>
        <begin position="273"/>
        <end position="296"/>
    </location>
</feature>
<evidence type="ECO:0000256" key="4">
    <source>
        <dbReference type="ARBA" id="ARBA00022597"/>
    </source>
</evidence>
<dbReference type="InterPro" id="IPR020846">
    <property type="entry name" value="MFS_dom"/>
</dbReference>
<dbReference type="FunFam" id="1.20.1250.20:FF:000218">
    <property type="entry name" value="facilitated trehalose transporter Tret1"/>
    <property type="match status" value="1"/>
</dbReference>
<feature type="domain" description="Major facilitator superfamily (MFS) profile" evidence="9">
    <location>
        <begin position="26"/>
        <end position="468"/>
    </location>
</feature>
<feature type="transmembrane region" description="Helical" evidence="8">
    <location>
        <begin position="24"/>
        <end position="48"/>
    </location>
</feature>
<keyword evidence="2" id="KW-0813">Transport</keyword>
<evidence type="ECO:0000256" key="8">
    <source>
        <dbReference type="SAM" id="Phobius"/>
    </source>
</evidence>
<evidence type="ECO:0000259" key="9">
    <source>
        <dbReference type="PROSITE" id="PS50850"/>
    </source>
</evidence>
<feature type="transmembrane region" description="Helical" evidence="8">
    <location>
        <begin position="121"/>
        <end position="144"/>
    </location>
</feature>
<comment type="subcellular location">
    <subcellularLocation>
        <location evidence="1">Cell membrane</location>
        <topology evidence="1">Multi-pass membrane protein</topology>
    </subcellularLocation>
</comment>
<evidence type="ECO:0000256" key="1">
    <source>
        <dbReference type="ARBA" id="ARBA00004651"/>
    </source>
</evidence>
<organism evidence="10 11">
    <name type="scientific">Drosophila lebanonensis</name>
    <name type="common">Fruit fly</name>
    <name type="synonym">Scaptodrosophila lebanonensis</name>
    <dbReference type="NCBI Taxonomy" id="7225"/>
    <lineage>
        <taxon>Eukaryota</taxon>
        <taxon>Metazoa</taxon>
        <taxon>Ecdysozoa</taxon>
        <taxon>Arthropoda</taxon>
        <taxon>Hexapoda</taxon>
        <taxon>Insecta</taxon>
        <taxon>Pterygota</taxon>
        <taxon>Neoptera</taxon>
        <taxon>Endopterygota</taxon>
        <taxon>Diptera</taxon>
        <taxon>Brachycera</taxon>
        <taxon>Muscomorpha</taxon>
        <taxon>Ephydroidea</taxon>
        <taxon>Drosophilidae</taxon>
        <taxon>Scaptodrosophila</taxon>
    </lineage>
</organism>
<feature type="transmembrane region" description="Helical" evidence="8">
    <location>
        <begin position="68"/>
        <end position="90"/>
    </location>
</feature>
<keyword evidence="5 8" id="KW-0812">Transmembrane</keyword>
<sequence length="478" mass="52936">MRFPSFLINTVRSGIFLKEYRRQLWVTLSATLITLCHGIALGWFSPMLPILLSPEKTPLNFEIDVNEASWMGAVISLGGVTGNFLFSFLMSRFGRKVSLYGLAVPNTCIWILFYFAQSIEWLYVARVCAGITGGGTFVVLPTFIGEIAGNSVRGRLSSFFTLTINTGTLVGFIIAAHVPYHVIPCVIIVLPLTYALLTTRFPETPQQLLRWGRVEEAQSSLKFYRNYDEKLQQKDQERAYQKQFDEMREAIMQQSKNSDSPSLRMSDICNKRAIKAIVTGLVLMIAGTFGGTFAFINYMSNIFGAVRTQLDPNTNTIIIGVVQIIGTLASIYLVDRYGRKILLIISCAGCGLSTAAFGTYAFFAEETDADLSAYSAWLPVTIMAFVIFLANVGITSVTMVVLVEILPQKIRAIATSICLGCLSGFAFTSLKAFPLLMHYVGLAATMWLCATVCAFCLFYVSIFLEETKGRPLYQTDAN</sequence>